<dbReference type="PANTHER" id="PTHR24098">
    <property type="entry name" value="OUTER SEGMENT 5"/>
    <property type="match status" value="1"/>
</dbReference>
<keyword evidence="4" id="KW-0966">Cell projection</keyword>
<dbReference type="Proteomes" id="UP001318040">
    <property type="component" value="Chromosome 67"/>
</dbReference>
<reference evidence="9" key="1">
    <citation type="submission" date="2025-08" db="UniProtKB">
        <authorList>
            <consortium name="RefSeq"/>
        </authorList>
    </citation>
    <scope>IDENTIFICATION</scope>
    <source>
        <tissue evidence="9">Sperm</tissue>
    </source>
</reference>
<dbReference type="Gene3D" id="2.130.10.10">
    <property type="entry name" value="YVTN repeat-like/Quinoprotein amine dehydrogenase"/>
    <property type="match status" value="1"/>
</dbReference>
<dbReference type="InterPro" id="IPR015943">
    <property type="entry name" value="WD40/YVTN_repeat-like_dom_sf"/>
</dbReference>
<dbReference type="InterPro" id="IPR056157">
    <property type="entry name" value="TPR_IFT80_172_dom"/>
</dbReference>
<dbReference type="GO" id="GO:0060271">
    <property type="term" value="P:cilium assembly"/>
    <property type="evidence" value="ECO:0007669"/>
    <property type="project" value="TreeGrafter"/>
</dbReference>
<evidence type="ECO:0000256" key="4">
    <source>
        <dbReference type="ARBA" id="ARBA00023273"/>
    </source>
</evidence>
<dbReference type="CTD" id="57560"/>
<feature type="domain" description="IFT80 second beta-propeller" evidence="6">
    <location>
        <begin position="164"/>
        <end position="465"/>
    </location>
</feature>
<organism evidence="8 9">
    <name type="scientific">Petromyzon marinus</name>
    <name type="common">Sea lamprey</name>
    <dbReference type="NCBI Taxonomy" id="7757"/>
    <lineage>
        <taxon>Eukaryota</taxon>
        <taxon>Metazoa</taxon>
        <taxon>Chordata</taxon>
        <taxon>Craniata</taxon>
        <taxon>Vertebrata</taxon>
        <taxon>Cyclostomata</taxon>
        <taxon>Hyperoartia</taxon>
        <taxon>Petromyzontiformes</taxon>
        <taxon>Petromyzontidae</taxon>
        <taxon>Petromyzon</taxon>
    </lineage>
</organism>
<evidence type="ECO:0000259" key="6">
    <source>
        <dbReference type="Pfam" id="PF23335"/>
    </source>
</evidence>
<evidence type="ECO:0000256" key="5">
    <source>
        <dbReference type="PROSITE-ProRule" id="PRU00221"/>
    </source>
</evidence>
<dbReference type="Pfam" id="PF23335">
    <property type="entry name" value="Beta-prop_IFT80_2nd"/>
    <property type="match status" value="1"/>
</dbReference>
<dbReference type="Pfam" id="PF23387">
    <property type="entry name" value="TPR_IFT80_172"/>
    <property type="match status" value="1"/>
</dbReference>
<evidence type="ECO:0000256" key="2">
    <source>
        <dbReference type="ARBA" id="ARBA00022574"/>
    </source>
</evidence>
<accession>A0AAJ7UDN6</accession>
<dbReference type="FunFam" id="1.25.40.470:FF:000007">
    <property type="entry name" value="Intraflagellar transport 80 homolog (Chlamydomonas)"/>
    <property type="match status" value="1"/>
</dbReference>
<dbReference type="GO" id="GO:0030992">
    <property type="term" value="C:intraciliary transport particle B"/>
    <property type="evidence" value="ECO:0007669"/>
    <property type="project" value="TreeGrafter"/>
</dbReference>
<dbReference type="PROSITE" id="PS50294">
    <property type="entry name" value="WD_REPEATS_REGION"/>
    <property type="match status" value="1"/>
</dbReference>
<dbReference type="InterPro" id="IPR036322">
    <property type="entry name" value="WD40_repeat_dom_sf"/>
</dbReference>
<evidence type="ECO:0000256" key="1">
    <source>
        <dbReference type="ARBA" id="ARBA00004138"/>
    </source>
</evidence>
<proteinExistence type="predicted"/>
<keyword evidence="8" id="KW-1185">Reference proteome</keyword>
<comment type="subcellular location">
    <subcellularLocation>
        <location evidence="1">Cell projection</location>
        <location evidence="1">Cilium</location>
    </subcellularLocation>
</comment>
<feature type="domain" description="IFT80/172/WDR35 TPR" evidence="7">
    <location>
        <begin position="493"/>
        <end position="654"/>
    </location>
</feature>
<evidence type="ECO:0000259" key="7">
    <source>
        <dbReference type="Pfam" id="PF23387"/>
    </source>
</evidence>
<keyword evidence="2 5" id="KW-0853">WD repeat</keyword>
<name>A0AAJ7UDN6_PETMA</name>
<dbReference type="PANTHER" id="PTHR24098:SF0">
    <property type="entry name" value="OUTER SEGMENT 5"/>
    <property type="match status" value="1"/>
</dbReference>
<dbReference type="GO" id="GO:0005929">
    <property type="term" value="C:cilium"/>
    <property type="evidence" value="ECO:0007669"/>
    <property type="project" value="UniProtKB-SubCell"/>
</dbReference>
<evidence type="ECO:0000313" key="9">
    <source>
        <dbReference type="RefSeq" id="XP_032834384.1"/>
    </source>
</evidence>
<gene>
    <name evidence="9" type="primary">IFT80</name>
</gene>
<dbReference type="RefSeq" id="XP_032834384.1">
    <property type="nucleotide sequence ID" value="XM_032978493.1"/>
</dbReference>
<feature type="repeat" description="WD" evidence="5">
    <location>
        <begin position="47"/>
        <end position="79"/>
    </location>
</feature>
<dbReference type="SUPFAM" id="SSF50978">
    <property type="entry name" value="WD40 repeat-like"/>
    <property type="match status" value="1"/>
</dbReference>
<dbReference type="InterPro" id="IPR056456">
    <property type="entry name" value="Beta-prop_IFT80_2nd"/>
</dbReference>
<dbReference type="PROSITE" id="PS50082">
    <property type="entry name" value="WD_REPEATS_2"/>
    <property type="match status" value="1"/>
</dbReference>
<sequence>MLRSTLVQQGSPVYSACWSPDSDRVLHTAGRHLVVKPLQPGARALQWKAHEGLVLKVDWNAVNGLVVSGGEDCRYKVWDSYGCPLYSSLSHEHPVTAVAWAPDGSLFLVGAFDTLRLCDRAGWSHCLEKLPGVGSPLGLAWSHDGTQVGAACGSGRVVFAHLLERRWEWAHLEVTLTKRRTMQVRNVLDDAVDTLEFRDRVIRASLGHGHLVVATCAQCYVYSIKNWNTPIIFDLKEGSVSLIVQAQKHFVLVQAGGGGGGAVLLVSSYEGRAVAVVRGAGLRAELLEERTLALSDDTIAVRDPGDTRVVLLFEALSGKPVGDGTPLTHKLEVVQVALDASVGGGGSGGGGTGRLLALLDRAQDVFVVHTRGAREGRPPIKIGGSAQCVAWHGTAPVLCGVGDGRLSLWLCPAAAFADPGLAPATVRHRDAPELGKCPRVLSFLGARVSVRRADGALLSVPVSPYPGALHGLVAAQRWDHALRLCRFVKDPALWACLAALAVRSRELETAEAAYAAIGEVDRVAHVRAARELPVPESRWAALALLSGDVHQAEGILLQGGLTYRAIRTHIDLYSWDRALELAVKHKTHVDSVLAFRQRHLQQLQQRQQQQQQGQQQQAVVEETRPRFLQYARQVEVDWEKVEAKIELELQKEKERGVAAAAVTSTVTTQGARGGHAVQR</sequence>
<dbReference type="SMART" id="SM00320">
    <property type="entry name" value="WD40"/>
    <property type="match status" value="3"/>
</dbReference>
<dbReference type="Pfam" id="PF00400">
    <property type="entry name" value="WD40"/>
    <property type="match status" value="2"/>
</dbReference>
<evidence type="ECO:0000256" key="3">
    <source>
        <dbReference type="ARBA" id="ARBA00023069"/>
    </source>
</evidence>
<evidence type="ECO:0000313" key="8">
    <source>
        <dbReference type="Proteomes" id="UP001318040"/>
    </source>
</evidence>
<keyword evidence="3" id="KW-0969">Cilium</keyword>
<dbReference type="Gene3D" id="1.25.40.470">
    <property type="match status" value="1"/>
</dbReference>
<protein>
    <submittedName>
        <fullName evidence="9">Intraflagellar transport protein 80 homolog isoform X2</fullName>
    </submittedName>
</protein>
<dbReference type="InterPro" id="IPR001680">
    <property type="entry name" value="WD40_rpt"/>
</dbReference>
<dbReference type="AlphaFoldDB" id="A0AAJ7UDN6"/>